<dbReference type="InterPro" id="IPR049625">
    <property type="entry name" value="Glyco_transf_61_cat"/>
</dbReference>
<dbReference type="OrthoDB" id="529273at2759"/>
<evidence type="ECO:0000256" key="2">
    <source>
        <dbReference type="ARBA" id="ARBA00022676"/>
    </source>
</evidence>
<sequence>MLTSKNLLGVIALSTVIGLMSYLTSLCARRQNNNFSAMNSSFVSSVWCNYGQSGEKICRFQNLCYNSRFQDFQFILTDESVVSGVQNVSEWMNIDMSTVLEHNAFKLKLSILSDTNKFKRLVYHKLPTFILHRFKPDNIMHVIHDDLIPLYTTMEAISDGTVPFNQKFGLAFSDNYSTTALDEWYQNFSAAPLIRLMSTNETVCFSNAYIGLHRTTVWFRYGFKQVQGPYYNNNFNSQVIRNFVNFNLEIRRETFHSDCKMNSKQIKIIVLSRSQTRRILNMEFLVKAIKKACTKIYPNNKFDIVQIDISIHSINFILCQIRQAKLIVGMHGAAMILSIFLPSLSGIVELFPFGINPENVSFLKSLLEQHQQYPLYYEPWINIERENSVAGMNTNPLLGGISHLPQHEQNTIKGLTQVPAVKCCHDPTYLYYMYHDTFLSDSIFEVIHKCLRKTQINTFDKNVLLSKLVFPASPAFLMCVVKENILSVDWGELSNAQENVGLWFQITVQFGEHVKNFNIYDSASTMFATHIDNYAEATEVWLQAFNNKNIGGIIKHTRCLSVTE</sequence>
<dbReference type="PANTHER" id="PTHR20961:SF38">
    <property type="entry name" value="PROTEIN O-LINKED-MANNOSE BETA-1,4-N-ACETYLGLUCOSAMINYLTRANSFERASE 2"/>
    <property type="match status" value="1"/>
</dbReference>
<dbReference type="GeneID" id="113204747"/>
<dbReference type="Pfam" id="PF04577">
    <property type="entry name" value="Glyco_transf_61"/>
    <property type="match status" value="1"/>
</dbReference>
<dbReference type="InterPro" id="IPR007657">
    <property type="entry name" value="Glycosyltransferase_61"/>
</dbReference>
<dbReference type="GO" id="GO:0005783">
    <property type="term" value="C:endoplasmic reticulum"/>
    <property type="evidence" value="ECO:0007669"/>
    <property type="project" value="TreeGrafter"/>
</dbReference>
<evidence type="ECO:0000256" key="4">
    <source>
        <dbReference type="ARBA" id="ARBA00022692"/>
    </source>
</evidence>
<evidence type="ECO:0000256" key="7">
    <source>
        <dbReference type="ARBA" id="ARBA00023180"/>
    </source>
</evidence>
<dbReference type="GO" id="GO:0097363">
    <property type="term" value="F:protein O-acetylglucosaminyltransferase activity"/>
    <property type="evidence" value="ECO:0007669"/>
    <property type="project" value="TreeGrafter"/>
</dbReference>
<evidence type="ECO:0000256" key="3">
    <source>
        <dbReference type="ARBA" id="ARBA00022679"/>
    </source>
</evidence>
<dbReference type="Proteomes" id="UP000504606">
    <property type="component" value="Unplaced"/>
</dbReference>
<organism evidence="10 11">
    <name type="scientific">Frankliniella occidentalis</name>
    <name type="common">Western flower thrips</name>
    <name type="synonym">Euthrips occidentalis</name>
    <dbReference type="NCBI Taxonomy" id="133901"/>
    <lineage>
        <taxon>Eukaryota</taxon>
        <taxon>Metazoa</taxon>
        <taxon>Ecdysozoa</taxon>
        <taxon>Arthropoda</taxon>
        <taxon>Hexapoda</taxon>
        <taxon>Insecta</taxon>
        <taxon>Pterygota</taxon>
        <taxon>Neoptera</taxon>
        <taxon>Paraneoptera</taxon>
        <taxon>Thysanoptera</taxon>
        <taxon>Terebrantia</taxon>
        <taxon>Thripoidea</taxon>
        <taxon>Thripidae</taxon>
        <taxon>Frankliniella</taxon>
    </lineage>
</organism>
<dbReference type="AlphaFoldDB" id="A0A6J1S993"/>
<dbReference type="KEGG" id="foc:113204747"/>
<keyword evidence="3" id="KW-0808">Transferase</keyword>
<proteinExistence type="predicted"/>
<keyword evidence="10" id="KW-1185">Reference proteome</keyword>
<keyword evidence="7" id="KW-0325">Glycoprotein</keyword>
<keyword evidence="6 8" id="KW-0472">Membrane</keyword>
<dbReference type="GO" id="GO:0016020">
    <property type="term" value="C:membrane"/>
    <property type="evidence" value="ECO:0007669"/>
    <property type="project" value="UniProtKB-SubCell"/>
</dbReference>
<name>A0A6J1S993_FRAOC</name>
<evidence type="ECO:0000313" key="10">
    <source>
        <dbReference type="Proteomes" id="UP000504606"/>
    </source>
</evidence>
<accession>A0A6J1S993</accession>
<feature type="domain" description="Glycosyltransferase 61 catalytic" evidence="9">
    <location>
        <begin position="238"/>
        <end position="347"/>
    </location>
</feature>
<comment type="subcellular location">
    <subcellularLocation>
        <location evidence="1">Membrane</location>
        <topology evidence="1">Single-pass membrane protein</topology>
    </subcellularLocation>
</comment>
<dbReference type="PANTHER" id="PTHR20961">
    <property type="entry name" value="GLYCOSYLTRANSFERASE"/>
    <property type="match status" value="1"/>
</dbReference>
<evidence type="ECO:0000256" key="5">
    <source>
        <dbReference type="ARBA" id="ARBA00022989"/>
    </source>
</evidence>
<evidence type="ECO:0000259" key="9">
    <source>
        <dbReference type="Pfam" id="PF04577"/>
    </source>
</evidence>
<evidence type="ECO:0000313" key="11">
    <source>
        <dbReference type="RefSeq" id="XP_026275815.1"/>
    </source>
</evidence>
<dbReference type="RefSeq" id="XP_026275815.1">
    <property type="nucleotide sequence ID" value="XM_026420030.2"/>
</dbReference>
<evidence type="ECO:0000256" key="1">
    <source>
        <dbReference type="ARBA" id="ARBA00004167"/>
    </source>
</evidence>
<keyword evidence="2" id="KW-0328">Glycosyltransferase</keyword>
<reference evidence="11" key="1">
    <citation type="submission" date="2025-08" db="UniProtKB">
        <authorList>
            <consortium name="RefSeq"/>
        </authorList>
    </citation>
    <scope>IDENTIFICATION</scope>
    <source>
        <tissue evidence="11">Whole organism</tissue>
    </source>
</reference>
<keyword evidence="5 8" id="KW-1133">Transmembrane helix</keyword>
<keyword evidence="4 8" id="KW-0812">Transmembrane</keyword>
<feature type="transmembrane region" description="Helical" evidence="8">
    <location>
        <begin position="6"/>
        <end position="28"/>
    </location>
</feature>
<dbReference type="GO" id="GO:0035269">
    <property type="term" value="P:protein O-linked glycosylation via mannose"/>
    <property type="evidence" value="ECO:0007669"/>
    <property type="project" value="TreeGrafter"/>
</dbReference>
<protein>
    <submittedName>
        <fullName evidence="11">Protein O-linked-mannose beta-1,4-N-acetylglucosaminyltransferase 2-like</fullName>
    </submittedName>
</protein>
<evidence type="ECO:0000256" key="6">
    <source>
        <dbReference type="ARBA" id="ARBA00023136"/>
    </source>
</evidence>
<gene>
    <name evidence="11" type="primary">LOC113204747</name>
</gene>
<evidence type="ECO:0000256" key="8">
    <source>
        <dbReference type="SAM" id="Phobius"/>
    </source>
</evidence>